<name>A0A419WGF3_9BACT</name>
<reference evidence="2 3" key="1">
    <citation type="submission" date="2018-09" db="EMBL/GenBank/DDBJ databases">
        <title>Genomic Encyclopedia of Archaeal and Bacterial Type Strains, Phase II (KMG-II): from individual species to whole genera.</title>
        <authorList>
            <person name="Goeker M."/>
        </authorList>
    </citation>
    <scope>NUCLEOTIDE SEQUENCE [LARGE SCALE GENOMIC DNA]</scope>
    <source>
        <strain evidence="2 3">DSM 21950</strain>
    </source>
</reference>
<organism evidence="2 3">
    <name type="scientific">Marinifilum flexuosum</name>
    <dbReference type="NCBI Taxonomy" id="1117708"/>
    <lineage>
        <taxon>Bacteria</taxon>
        <taxon>Pseudomonadati</taxon>
        <taxon>Bacteroidota</taxon>
        <taxon>Bacteroidia</taxon>
        <taxon>Marinilabiliales</taxon>
        <taxon>Marinifilaceae</taxon>
    </lineage>
</organism>
<dbReference type="Proteomes" id="UP000284531">
    <property type="component" value="Unassembled WGS sequence"/>
</dbReference>
<dbReference type="OrthoDB" id="982410at2"/>
<sequence>MKRNTLTLIAILILGAISFSSFAEGKELTKQEKKELRKEKRAARKAERKMYNSEMHKIAYQALKDLDFVLEANTLYGKRGKTIMVSDHLNFISVDKDKAVLQLAFMGYRGPNGLGGITLNGRVSNKEYSTDKHGNQFLKFNVLGAALNAEVRITLNASGNTADAYVNANTSSGKIQFRGSLVPKVDTRTYKSGFDI</sequence>
<comment type="caution">
    <text evidence="2">The sequence shown here is derived from an EMBL/GenBank/DDBJ whole genome shotgun (WGS) entry which is preliminary data.</text>
</comment>
<dbReference type="InterPro" id="IPR025347">
    <property type="entry name" value="DUF4251"/>
</dbReference>
<dbReference type="Gene3D" id="2.40.128.410">
    <property type="match status" value="1"/>
</dbReference>
<evidence type="ECO:0000313" key="2">
    <source>
        <dbReference type="EMBL" id="RKD94591.1"/>
    </source>
</evidence>
<dbReference type="AlphaFoldDB" id="A0A419WGF3"/>
<feature type="chain" id="PRO_5019279112" evidence="1">
    <location>
        <begin position="24"/>
        <end position="196"/>
    </location>
</feature>
<dbReference type="EMBL" id="RAPQ01000014">
    <property type="protein sequence ID" value="RKD94591.1"/>
    <property type="molecule type" value="Genomic_DNA"/>
</dbReference>
<keyword evidence="1" id="KW-0732">Signal</keyword>
<accession>A0A419WGF3</accession>
<gene>
    <name evidence="2" type="ORF">BXY64_4179</name>
</gene>
<evidence type="ECO:0000256" key="1">
    <source>
        <dbReference type="SAM" id="SignalP"/>
    </source>
</evidence>
<keyword evidence="3" id="KW-1185">Reference proteome</keyword>
<dbReference type="RefSeq" id="WP_120241845.1">
    <property type="nucleotide sequence ID" value="NZ_CANNEC010000021.1"/>
</dbReference>
<evidence type="ECO:0000313" key="3">
    <source>
        <dbReference type="Proteomes" id="UP000284531"/>
    </source>
</evidence>
<feature type="signal peptide" evidence="1">
    <location>
        <begin position="1"/>
        <end position="23"/>
    </location>
</feature>
<protein>
    <submittedName>
        <fullName evidence="2">Uncharacterized protein DUF4251</fullName>
    </submittedName>
</protein>
<dbReference type="Pfam" id="PF14059">
    <property type="entry name" value="DUF4251"/>
    <property type="match status" value="1"/>
</dbReference>
<proteinExistence type="predicted"/>